<dbReference type="AlphaFoldDB" id="A0A1G8DAU4"/>
<keyword evidence="2" id="KW-0808">Transferase</keyword>
<dbReference type="STRING" id="568899.SAMN05192534_10730"/>
<dbReference type="InterPro" id="IPR001447">
    <property type="entry name" value="Arylamine_N-AcTrfase"/>
</dbReference>
<evidence type="ECO:0000313" key="2">
    <source>
        <dbReference type="EMBL" id="SDH54918.1"/>
    </source>
</evidence>
<accession>A0A1G8DAU4</accession>
<dbReference type="GO" id="GO:0016407">
    <property type="term" value="F:acetyltransferase activity"/>
    <property type="evidence" value="ECO:0007669"/>
    <property type="project" value="InterPro"/>
</dbReference>
<dbReference type="InterPro" id="IPR038765">
    <property type="entry name" value="Papain-like_cys_pep_sf"/>
</dbReference>
<dbReference type="RefSeq" id="WP_175487414.1">
    <property type="nucleotide sequence ID" value="NZ_FNDK01000007.1"/>
</dbReference>
<name>A0A1G8DAU4_9BACI</name>
<comment type="similarity">
    <text evidence="1">Belongs to the arylamine N-acetyltransferase family.</text>
</comment>
<gene>
    <name evidence="2" type="ORF">SAMN05192534_10730</name>
</gene>
<keyword evidence="3" id="KW-1185">Reference proteome</keyword>
<evidence type="ECO:0000313" key="3">
    <source>
        <dbReference type="Proteomes" id="UP000199163"/>
    </source>
</evidence>
<dbReference type="Pfam" id="PF00797">
    <property type="entry name" value="Acetyltransf_2"/>
    <property type="match status" value="1"/>
</dbReference>
<evidence type="ECO:0000256" key="1">
    <source>
        <dbReference type="ARBA" id="ARBA00006547"/>
    </source>
</evidence>
<dbReference type="PANTHER" id="PTHR11786">
    <property type="entry name" value="N-HYDROXYARYLAMINE O-ACETYLTRANSFERASE"/>
    <property type="match status" value="1"/>
</dbReference>
<proteinExistence type="inferred from homology"/>
<dbReference type="InterPro" id="IPR053710">
    <property type="entry name" value="Arylamine_NAT_domain_sf"/>
</dbReference>
<reference evidence="2 3" key="1">
    <citation type="submission" date="2016-10" db="EMBL/GenBank/DDBJ databases">
        <authorList>
            <person name="de Groot N.N."/>
        </authorList>
    </citation>
    <scope>NUCLEOTIDE SEQUENCE [LARGE SCALE GENOMIC DNA]</scope>
    <source>
        <strain evidence="2 3">DSM 21632</strain>
    </source>
</reference>
<protein>
    <submittedName>
        <fullName evidence="2">Arylamine N-acetyltransferase</fullName>
    </submittedName>
</protein>
<organism evidence="2 3">
    <name type="scientific">Alteribacillus persepolensis</name>
    <dbReference type="NCBI Taxonomy" id="568899"/>
    <lineage>
        <taxon>Bacteria</taxon>
        <taxon>Bacillati</taxon>
        <taxon>Bacillota</taxon>
        <taxon>Bacilli</taxon>
        <taxon>Bacillales</taxon>
        <taxon>Bacillaceae</taxon>
        <taxon>Alteribacillus</taxon>
    </lineage>
</organism>
<dbReference type="Proteomes" id="UP000199163">
    <property type="component" value="Unassembled WGS sequence"/>
</dbReference>
<dbReference type="Gene3D" id="3.30.2140.20">
    <property type="match status" value="1"/>
</dbReference>
<dbReference type="EMBL" id="FNDK01000007">
    <property type="protein sequence ID" value="SDH54918.1"/>
    <property type="molecule type" value="Genomic_DNA"/>
</dbReference>
<dbReference type="SUPFAM" id="SSF54001">
    <property type="entry name" value="Cysteine proteinases"/>
    <property type="match status" value="1"/>
</dbReference>
<sequence length="274" mass="31900">MHSWTNDYLDTLQLKRETPSKKYLKKIIRAHVRTFPFENVSKLWLYERYQDKAPIPSVEQFLEGYWKYQTGGTCFALNACLFDLLTSLGFEGYLIRPGEEHMAMIIYDPDVKGRRLYVDVGTTAPLFDPIPFQGRKQLIPPFAGEKLLFLPGSNEGEYTYIRVRGGQIIDKKWTFSIYDSVTREDFKPFVKATFREDAVFMNVLRCQRWEPEKRRGLSLVNRKFMIKNGNGGVLTKTISDENALRQVLNEEFHMPKLPVSIAVEVLQKKGIHLF</sequence>
<dbReference type="PANTHER" id="PTHR11786:SF0">
    <property type="entry name" value="ARYLAMINE N-ACETYLTRANSFERASE 4-RELATED"/>
    <property type="match status" value="1"/>
</dbReference>